<feature type="coiled-coil region" evidence="5">
    <location>
        <begin position="375"/>
        <end position="402"/>
    </location>
</feature>
<feature type="coiled-coil region" evidence="5">
    <location>
        <begin position="151"/>
        <end position="185"/>
    </location>
</feature>
<feature type="compositionally biased region" description="Acidic residues" evidence="6">
    <location>
        <begin position="277"/>
        <end position="294"/>
    </location>
</feature>
<accession>A0AAW0GT97</accession>
<evidence type="ECO:0000259" key="8">
    <source>
        <dbReference type="PROSITE" id="PS51914"/>
    </source>
</evidence>
<dbReference type="InterPro" id="IPR039794">
    <property type="entry name" value="Gtb1-like"/>
</dbReference>
<dbReference type="PANTHER" id="PTHR12630">
    <property type="entry name" value="N-LINKED OLIGOSACCHARIDE PROCESSING"/>
    <property type="match status" value="1"/>
</dbReference>
<dbReference type="Gene3D" id="2.70.130.10">
    <property type="entry name" value="Mannose-6-phosphate receptor binding domain"/>
    <property type="match status" value="1"/>
</dbReference>
<dbReference type="PROSITE" id="PS51914">
    <property type="entry name" value="MRH"/>
    <property type="match status" value="1"/>
</dbReference>
<keyword evidence="4" id="KW-1015">Disulfide bond</keyword>
<keyword evidence="5" id="KW-0175">Coiled coil</keyword>
<feature type="region of interest" description="Disordered" evidence="6">
    <location>
        <begin position="271"/>
        <end position="295"/>
    </location>
</feature>
<evidence type="ECO:0000313" key="10">
    <source>
        <dbReference type="Proteomes" id="UP001385951"/>
    </source>
</evidence>
<protein>
    <recommendedName>
        <fullName evidence="1">Glucosidase 2 subunit beta</fullName>
    </recommendedName>
</protein>
<keyword evidence="10" id="KW-1185">Reference proteome</keyword>
<dbReference type="PANTHER" id="PTHR12630:SF1">
    <property type="entry name" value="GLUCOSIDASE 2 SUBUNIT BETA"/>
    <property type="match status" value="1"/>
</dbReference>
<proteinExistence type="predicted"/>
<feature type="domain" description="MRH" evidence="8">
    <location>
        <begin position="423"/>
        <end position="530"/>
    </location>
</feature>
<evidence type="ECO:0000313" key="9">
    <source>
        <dbReference type="EMBL" id="KAK7696480.1"/>
    </source>
</evidence>
<keyword evidence="2 7" id="KW-0732">Signal</keyword>
<dbReference type="Pfam" id="PF13015">
    <property type="entry name" value="PRKCSH_1"/>
    <property type="match status" value="1"/>
</dbReference>
<dbReference type="Pfam" id="PF12999">
    <property type="entry name" value="PRKCSH-like"/>
    <property type="match status" value="1"/>
</dbReference>
<evidence type="ECO:0000256" key="7">
    <source>
        <dbReference type="SAM" id="SignalP"/>
    </source>
</evidence>
<dbReference type="InterPro" id="IPR009011">
    <property type="entry name" value="Man6P_isomerase_rcpt-bd_dom_sf"/>
</dbReference>
<evidence type="ECO:0000256" key="2">
    <source>
        <dbReference type="ARBA" id="ARBA00022729"/>
    </source>
</evidence>
<organism evidence="9 10">
    <name type="scientific">Cerrena zonata</name>
    <dbReference type="NCBI Taxonomy" id="2478898"/>
    <lineage>
        <taxon>Eukaryota</taxon>
        <taxon>Fungi</taxon>
        <taxon>Dikarya</taxon>
        <taxon>Basidiomycota</taxon>
        <taxon>Agaricomycotina</taxon>
        <taxon>Agaricomycetes</taxon>
        <taxon>Polyporales</taxon>
        <taxon>Cerrenaceae</taxon>
        <taxon>Cerrena</taxon>
    </lineage>
</organism>
<dbReference type="GO" id="GO:0006491">
    <property type="term" value="P:N-glycan processing"/>
    <property type="evidence" value="ECO:0007669"/>
    <property type="project" value="TreeGrafter"/>
</dbReference>
<dbReference type="InterPro" id="IPR044865">
    <property type="entry name" value="MRH_dom"/>
</dbReference>
<dbReference type="GO" id="GO:0017177">
    <property type="term" value="C:glucosidase II complex"/>
    <property type="evidence" value="ECO:0007669"/>
    <property type="project" value="TreeGrafter"/>
</dbReference>
<name>A0AAW0GT97_9APHY</name>
<dbReference type="InterPro" id="IPR028146">
    <property type="entry name" value="PRKCSH_N"/>
</dbReference>
<comment type="caution">
    <text evidence="9">The sequence shown here is derived from an EMBL/GenBank/DDBJ whole genome shotgun (WGS) entry which is preliminary data.</text>
</comment>
<dbReference type="SUPFAM" id="SSF50911">
    <property type="entry name" value="Mannose 6-phosphate receptor domain"/>
    <property type="match status" value="1"/>
</dbReference>
<evidence type="ECO:0000256" key="5">
    <source>
        <dbReference type="SAM" id="Coils"/>
    </source>
</evidence>
<keyword evidence="3" id="KW-0256">Endoplasmic reticulum</keyword>
<sequence>MVPWVLLLLPLPALSAVDKTHGVPPTLAASYVPTTKSGSQQTWTCLDGSKVISWSAVNDDYCDCPDGSDEPGTGACPNTKFYCRNEGHIGAFIPSSRVGDGLCELACCDGSDEALGVCENKCKEIGEAYRAKQAAERKIRKTGSKIRSTYVAFAQKEKKRIEGELVSLEAEISTREKEVERLKNIVDHAESLSAAALEEKKQSPLFQSLLTHHRALKSLQREHNKHLEREKQLGDILDRLRTGYNPNYQDMAVLEAVRGWETIAHLPHINDVKKDDESDSDEDGSSNEEEEELEPGMWTALQLEHQLDGLLNSDYEGLLLEHDRHVGAGTGSDSLSSYIPESLLPQYEGIRDGLLSGLELLGIVKPNTKAADAEASRAKQAYNDAEHSLQLTRDELDTAQDDLNKLFDPEWYGKDGEWKKLHNTCLDKEVGDYTYEICLFEESKQKPNKGGSTFSLGRFAHWNDASGVEVGSPEYYSKQYYTRGTKCWNGPERSVVLEMECGTENALHSVVELEKCEYKITGTTPALCLPLENGGKSKEEL</sequence>
<dbReference type="InterPro" id="IPR036607">
    <property type="entry name" value="PRKCSH"/>
</dbReference>
<feature type="signal peptide" evidence="7">
    <location>
        <begin position="1"/>
        <end position="22"/>
    </location>
</feature>
<evidence type="ECO:0000256" key="6">
    <source>
        <dbReference type="SAM" id="MobiDB-lite"/>
    </source>
</evidence>
<dbReference type="Proteomes" id="UP001385951">
    <property type="component" value="Unassembled WGS sequence"/>
</dbReference>
<dbReference type="EMBL" id="JASBNA010000001">
    <property type="protein sequence ID" value="KAK7696480.1"/>
    <property type="molecule type" value="Genomic_DNA"/>
</dbReference>
<reference evidence="9 10" key="1">
    <citation type="submission" date="2022-09" db="EMBL/GenBank/DDBJ databases">
        <authorList>
            <person name="Palmer J.M."/>
        </authorList>
    </citation>
    <scope>NUCLEOTIDE SEQUENCE [LARGE SCALE GENOMIC DNA]</scope>
    <source>
        <strain evidence="9 10">DSM 7382</strain>
    </source>
</reference>
<evidence type="ECO:0000256" key="1">
    <source>
        <dbReference type="ARBA" id="ARBA00022387"/>
    </source>
</evidence>
<dbReference type="AlphaFoldDB" id="A0AAW0GT97"/>
<feature type="chain" id="PRO_5044001733" description="Glucosidase 2 subunit beta" evidence="7">
    <location>
        <begin position="23"/>
        <end position="541"/>
    </location>
</feature>
<evidence type="ECO:0000256" key="4">
    <source>
        <dbReference type="ARBA" id="ARBA00023157"/>
    </source>
</evidence>
<gene>
    <name evidence="9" type="ORF">QCA50_001137</name>
</gene>
<evidence type="ECO:0000256" key="3">
    <source>
        <dbReference type="ARBA" id="ARBA00022824"/>
    </source>
</evidence>